<evidence type="ECO:0000256" key="8">
    <source>
        <dbReference type="PROSITE-ProRule" id="PRU00094"/>
    </source>
</evidence>
<comment type="subcellular location">
    <subcellularLocation>
        <location evidence="1">Nucleus</location>
    </subcellularLocation>
</comment>
<dbReference type="GO" id="GO:0000122">
    <property type="term" value="P:negative regulation of transcription by RNA polymerase II"/>
    <property type="evidence" value="ECO:0007669"/>
    <property type="project" value="TreeGrafter"/>
</dbReference>
<dbReference type="PROSITE" id="PS00344">
    <property type="entry name" value="GATA_ZN_FINGER_1"/>
    <property type="match status" value="1"/>
</dbReference>
<keyword evidence="7" id="KW-0539">Nucleus</keyword>
<dbReference type="Pfam" id="PF00320">
    <property type="entry name" value="GATA"/>
    <property type="match status" value="1"/>
</dbReference>
<evidence type="ECO:0000256" key="3">
    <source>
        <dbReference type="ARBA" id="ARBA00022771"/>
    </source>
</evidence>
<keyword evidence="5" id="KW-0805">Transcription regulation</keyword>
<name>A0AAV5WWE4_9BILA</name>
<evidence type="ECO:0000256" key="5">
    <source>
        <dbReference type="ARBA" id="ARBA00023015"/>
    </source>
</evidence>
<evidence type="ECO:0000256" key="1">
    <source>
        <dbReference type="ARBA" id="ARBA00004123"/>
    </source>
</evidence>
<dbReference type="PANTHER" id="PTHR10071:SF281">
    <property type="entry name" value="BOX A-BINDING FACTOR-RELATED"/>
    <property type="match status" value="1"/>
</dbReference>
<keyword evidence="2" id="KW-0479">Metal-binding</keyword>
<evidence type="ECO:0000256" key="9">
    <source>
        <dbReference type="SAM" id="MobiDB-lite"/>
    </source>
</evidence>
<reference evidence="11" key="1">
    <citation type="submission" date="2023-10" db="EMBL/GenBank/DDBJ databases">
        <title>Genome assembly of Pristionchus species.</title>
        <authorList>
            <person name="Yoshida K."/>
            <person name="Sommer R.J."/>
        </authorList>
    </citation>
    <scope>NUCLEOTIDE SEQUENCE</scope>
    <source>
        <strain evidence="11">RS5133</strain>
    </source>
</reference>
<evidence type="ECO:0000313" key="12">
    <source>
        <dbReference type="Proteomes" id="UP001432322"/>
    </source>
</evidence>
<dbReference type="GO" id="GO:0000978">
    <property type="term" value="F:RNA polymerase II cis-regulatory region sequence-specific DNA binding"/>
    <property type="evidence" value="ECO:0007669"/>
    <property type="project" value="TreeGrafter"/>
</dbReference>
<evidence type="ECO:0000256" key="4">
    <source>
        <dbReference type="ARBA" id="ARBA00022833"/>
    </source>
</evidence>
<dbReference type="CDD" id="cd00202">
    <property type="entry name" value="ZnF_GATA"/>
    <property type="match status" value="1"/>
</dbReference>
<dbReference type="InterPro" id="IPR000679">
    <property type="entry name" value="Znf_GATA"/>
</dbReference>
<comment type="caution">
    <text evidence="11">The sequence shown here is derived from an EMBL/GenBank/DDBJ whole genome shotgun (WGS) entry which is preliminary data.</text>
</comment>
<dbReference type="GO" id="GO:0045944">
    <property type="term" value="P:positive regulation of transcription by RNA polymerase II"/>
    <property type="evidence" value="ECO:0007669"/>
    <property type="project" value="TreeGrafter"/>
</dbReference>
<keyword evidence="3 8" id="KW-0863">Zinc-finger</keyword>
<accession>A0AAV5WWE4</accession>
<feature type="region of interest" description="Disordered" evidence="9">
    <location>
        <begin position="104"/>
        <end position="135"/>
    </location>
</feature>
<dbReference type="FunFam" id="3.30.50.10:FF:000045">
    <property type="entry name" value="Transcription factor elt-7"/>
    <property type="match status" value="1"/>
</dbReference>
<feature type="compositionally biased region" description="Low complexity" evidence="9">
    <location>
        <begin position="126"/>
        <end position="135"/>
    </location>
</feature>
<dbReference type="GO" id="GO:0005634">
    <property type="term" value="C:nucleus"/>
    <property type="evidence" value="ECO:0007669"/>
    <property type="project" value="UniProtKB-SubCell"/>
</dbReference>
<keyword evidence="4" id="KW-0862">Zinc</keyword>
<evidence type="ECO:0000259" key="10">
    <source>
        <dbReference type="PROSITE" id="PS50114"/>
    </source>
</evidence>
<dbReference type="GO" id="GO:0008270">
    <property type="term" value="F:zinc ion binding"/>
    <property type="evidence" value="ECO:0007669"/>
    <property type="project" value="UniProtKB-KW"/>
</dbReference>
<organism evidence="11 12">
    <name type="scientific">Pristionchus fissidentatus</name>
    <dbReference type="NCBI Taxonomy" id="1538716"/>
    <lineage>
        <taxon>Eukaryota</taxon>
        <taxon>Metazoa</taxon>
        <taxon>Ecdysozoa</taxon>
        <taxon>Nematoda</taxon>
        <taxon>Chromadorea</taxon>
        <taxon>Rhabditida</taxon>
        <taxon>Rhabditina</taxon>
        <taxon>Diplogasteromorpha</taxon>
        <taxon>Diplogasteroidea</taxon>
        <taxon>Neodiplogasteridae</taxon>
        <taxon>Pristionchus</taxon>
    </lineage>
</organism>
<sequence length="208" mass="23533">QSEWFKTEASEAVPNQSMPGLPIDMLPPTAVPAIHYVDPAYIQYYSQQYLPQWTYDAPQLPAPPMNDSIDSPSYLSNGVPCSYSYDQVPFTASPTVYSTDENFSPLDRTHLLPESPTPLQPSYDMSSFNTTSTTSKSKKRNTAIICHANSSCINCGTRETSLWRRTDDGEVECNACNLYFRKNNRKRPMTMVKTGILKRKRKPRADEE</sequence>
<dbReference type="GO" id="GO:0000981">
    <property type="term" value="F:DNA-binding transcription factor activity, RNA polymerase II-specific"/>
    <property type="evidence" value="ECO:0007669"/>
    <property type="project" value="TreeGrafter"/>
</dbReference>
<dbReference type="Gene3D" id="3.30.50.10">
    <property type="entry name" value="Erythroid Transcription Factor GATA-1, subunit A"/>
    <property type="match status" value="1"/>
</dbReference>
<dbReference type="InterPro" id="IPR039355">
    <property type="entry name" value="Transcription_factor_GATA"/>
</dbReference>
<dbReference type="EMBL" id="BTSY01000006">
    <property type="protein sequence ID" value="GMT34964.1"/>
    <property type="molecule type" value="Genomic_DNA"/>
</dbReference>
<feature type="non-terminal residue" evidence="11">
    <location>
        <position position="1"/>
    </location>
</feature>
<dbReference type="SMART" id="SM00401">
    <property type="entry name" value="ZnF_GATA"/>
    <property type="match status" value="1"/>
</dbReference>
<dbReference type="PROSITE" id="PS50114">
    <property type="entry name" value="GATA_ZN_FINGER_2"/>
    <property type="match status" value="1"/>
</dbReference>
<dbReference type="PANTHER" id="PTHR10071">
    <property type="entry name" value="TRANSCRIPTION FACTOR GATA FAMILY MEMBER"/>
    <property type="match status" value="1"/>
</dbReference>
<dbReference type="PRINTS" id="PR00619">
    <property type="entry name" value="GATAZNFINGER"/>
</dbReference>
<protein>
    <recommendedName>
        <fullName evidence="10">GATA-type domain-containing protein</fullName>
    </recommendedName>
</protein>
<dbReference type="GO" id="GO:0045165">
    <property type="term" value="P:cell fate commitment"/>
    <property type="evidence" value="ECO:0007669"/>
    <property type="project" value="TreeGrafter"/>
</dbReference>
<evidence type="ECO:0000313" key="11">
    <source>
        <dbReference type="EMBL" id="GMT34964.1"/>
    </source>
</evidence>
<proteinExistence type="predicted"/>
<feature type="domain" description="GATA-type" evidence="10">
    <location>
        <begin position="146"/>
        <end position="199"/>
    </location>
</feature>
<keyword evidence="6" id="KW-0804">Transcription</keyword>
<dbReference type="InterPro" id="IPR013088">
    <property type="entry name" value="Znf_NHR/GATA"/>
</dbReference>
<evidence type="ECO:0000256" key="7">
    <source>
        <dbReference type="ARBA" id="ARBA00023242"/>
    </source>
</evidence>
<dbReference type="Proteomes" id="UP001432322">
    <property type="component" value="Unassembled WGS sequence"/>
</dbReference>
<evidence type="ECO:0000256" key="2">
    <source>
        <dbReference type="ARBA" id="ARBA00022723"/>
    </source>
</evidence>
<keyword evidence="12" id="KW-1185">Reference proteome</keyword>
<evidence type="ECO:0000256" key="6">
    <source>
        <dbReference type="ARBA" id="ARBA00023163"/>
    </source>
</evidence>
<dbReference type="SUPFAM" id="SSF57716">
    <property type="entry name" value="Glucocorticoid receptor-like (DNA-binding domain)"/>
    <property type="match status" value="1"/>
</dbReference>
<gene>
    <name evidence="11" type="ORF">PFISCL1PPCAC_26261</name>
</gene>
<dbReference type="AlphaFoldDB" id="A0AAV5WWE4"/>